<evidence type="ECO:0000313" key="6">
    <source>
        <dbReference type="Proteomes" id="UP000005710"/>
    </source>
</evidence>
<comment type="cofactor">
    <cofactor evidence="1">
        <name>pyridoxal 5'-phosphate</name>
        <dbReference type="ChEBI" id="CHEBI:597326"/>
    </cofactor>
</comment>
<keyword evidence="6" id="KW-1185">Reference proteome</keyword>
<gene>
    <name evidence="5" type="ORF">ThesuDRAFT_01020</name>
</gene>
<dbReference type="Gene3D" id="3.40.640.10">
    <property type="entry name" value="Type I PLP-dependent aspartate aminotransferase-like (Major domain)"/>
    <property type="match status" value="1"/>
</dbReference>
<dbReference type="SUPFAM" id="SSF53383">
    <property type="entry name" value="PLP-dependent transferases"/>
    <property type="match status" value="1"/>
</dbReference>
<name>K6P2H9_9FIRM</name>
<dbReference type="Proteomes" id="UP000005710">
    <property type="component" value="Unassembled WGS sequence"/>
</dbReference>
<evidence type="ECO:0000256" key="2">
    <source>
        <dbReference type="ARBA" id="ARBA00009721"/>
    </source>
</evidence>
<dbReference type="PANTHER" id="PTHR32325:SF4">
    <property type="entry name" value="TRYPTOPHANASE"/>
    <property type="match status" value="1"/>
</dbReference>
<dbReference type="PANTHER" id="PTHR32325">
    <property type="entry name" value="BETA-ELIMINATING LYASE-LIKE PROTEIN-RELATED"/>
    <property type="match status" value="1"/>
</dbReference>
<dbReference type="GO" id="GO:0009034">
    <property type="term" value="F:tryptophanase activity"/>
    <property type="evidence" value="ECO:0007669"/>
    <property type="project" value="UniProtKB-EC"/>
</dbReference>
<proteinExistence type="inferred from homology"/>
<dbReference type="InterPro" id="IPR001597">
    <property type="entry name" value="ArAA_b-elim_lyase/Thr_aldolase"/>
</dbReference>
<dbReference type="EMBL" id="AENY02000002">
    <property type="protein sequence ID" value="EKP95275.1"/>
    <property type="molecule type" value="Genomic_DNA"/>
</dbReference>
<evidence type="ECO:0000256" key="3">
    <source>
        <dbReference type="ARBA" id="ARBA00022898"/>
    </source>
</evidence>
<reference evidence="5" key="2">
    <citation type="submission" date="2012-10" db="EMBL/GenBank/DDBJ databases">
        <title>Improved high-quality draft of Thermaerobacter subterraneus C21, DSM 13965.</title>
        <authorList>
            <consortium name="DOE Joint Genome Institute"/>
            <person name="Eisen J."/>
            <person name="Huntemann M."/>
            <person name="Wei C.-L."/>
            <person name="Han J."/>
            <person name="Detter J.C."/>
            <person name="Han C."/>
            <person name="Tapia R."/>
            <person name="Chen A."/>
            <person name="Kyrpides N."/>
            <person name="Mavromatis K."/>
            <person name="Markowitz V."/>
            <person name="Szeto E."/>
            <person name="Ivanova N."/>
            <person name="Mikhailova N."/>
            <person name="Ovchinnikova G."/>
            <person name="Pagani I."/>
            <person name="Pati A."/>
            <person name="Goodwin L."/>
            <person name="Nordberg H.P."/>
            <person name="Cantor M.N."/>
            <person name="Hua S.X."/>
            <person name="Woyke T."/>
            <person name="Eisen J."/>
            <person name="Klenk H.-P."/>
        </authorList>
    </citation>
    <scope>NUCLEOTIDE SEQUENCE [LARGE SCALE GENOMIC DNA]</scope>
    <source>
        <strain evidence="5">DSM 13965</strain>
    </source>
</reference>
<dbReference type="STRING" id="867903.ThesuDRAFT_01020"/>
<keyword evidence="3" id="KW-0663">Pyridoxal phosphate</keyword>
<dbReference type="EC" id="4.1.99.1" evidence="5"/>
<dbReference type="InterPro" id="IPR015422">
    <property type="entry name" value="PyrdxlP-dep_Trfase_small"/>
</dbReference>
<dbReference type="InterPro" id="IPR015424">
    <property type="entry name" value="PyrdxlP-dep_Trfase"/>
</dbReference>
<accession>K6P2H9</accession>
<dbReference type="Pfam" id="PF01212">
    <property type="entry name" value="Beta_elim_lyase"/>
    <property type="match status" value="1"/>
</dbReference>
<dbReference type="NCBIfam" id="NF009709">
    <property type="entry name" value="PRK13238.1"/>
    <property type="match status" value="1"/>
</dbReference>
<dbReference type="InterPro" id="IPR015421">
    <property type="entry name" value="PyrdxlP-dep_Trfase_major"/>
</dbReference>
<dbReference type="AlphaFoldDB" id="K6P2H9"/>
<dbReference type="eggNOG" id="COG3033">
    <property type="taxonomic scope" value="Bacteria"/>
</dbReference>
<evidence type="ECO:0000313" key="5">
    <source>
        <dbReference type="EMBL" id="EKP95275.1"/>
    </source>
</evidence>
<protein>
    <submittedName>
        <fullName evidence="5">Tryptophanase</fullName>
        <ecNumber evidence="5">4.1.99.1</ecNumber>
    </submittedName>
</protein>
<dbReference type="RefSeq" id="WP_006903286.1">
    <property type="nucleotide sequence ID" value="NZ_JH976535.1"/>
</dbReference>
<dbReference type="HOGENOM" id="CLU_047223_0_0_9"/>
<dbReference type="Gene3D" id="3.90.1150.10">
    <property type="entry name" value="Aspartate Aminotransferase, domain 1"/>
    <property type="match status" value="1"/>
</dbReference>
<sequence>MNPYVLPVHQGRGAEQVVLPELIGRRGRFVLSNMLFDTTRAHVQLAGGRPVELVAPEAMDTRTPHPFKGNMDVARLEEFLNRHPPEDVACIILTVTNNSAGGQPVSMANIRAVAALARRHGIPLLFDAARYTENCWFVREREPGYAGRDPRDIAREMFALGDGMLMSAKKDGLVNIGGVAAFKDEELYRRAAARLVPYEGFLTYGGMAGRDMEALAVGLGEALDPAYLAYRVGQVEYLGRLLREAGVPIQWPTGGHGVFVDARQFLPHIPPERFPGHALALEAYLEGGVRGVEVGSLMMGRDPATGRQLPSPFEFYRLAVPRRVYTHRHLEDVAEVVVRVFRRREQVRGVRFVDEPAVLRHFTARFDWCEAG</sequence>
<evidence type="ECO:0000259" key="4">
    <source>
        <dbReference type="Pfam" id="PF01212"/>
    </source>
</evidence>
<reference evidence="5" key="1">
    <citation type="submission" date="2010-10" db="EMBL/GenBank/DDBJ databases">
        <authorList>
            <consortium name="US DOE Joint Genome Institute (JGI-PGF)"/>
            <person name="Lucas S."/>
            <person name="Copeland A."/>
            <person name="Lapidus A."/>
            <person name="Bruce D."/>
            <person name="Goodwin L."/>
            <person name="Pitluck S."/>
            <person name="Kyrpides N."/>
            <person name="Mavromatis K."/>
            <person name="Detter J.C."/>
            <person name="Han C."/>
            <person name="Land M."/>
            <person name="Hauser L."/>
            <person name="Markowitz V."/>
            <person name="Cheng J.-F."/>
            <person name="Hugenholtz P."/>
            <person name="Woyke T."/>
            <person name="Wu D."/>
            <person name="Pukall R."/>
            <person name="Wahrenburg C."/>
            <person name="Brambilla E."/>
            <person name="Klenk H.-P."/>
            <person name="Eisen J.A."/>
        </authorList>
    </citation>
    <scope>NUCLEOTIDE SEQUENCE [LARGE SCALE GENOMIC DNA]</scope>
    <source>
        <strain evidence="5">DSM 13965</strain>
    </source>
</reference>
<comment type="similarity">
    <text evidence="2">Belongs to the beta-eliminating lyase family.</text>
</comment>
<comment type="caution">
    <text evidence="5">The sequence shown here is derived from an EMBL/GenBank/DDBJ whole genome shotgun (WGS) entry which is preliminary data.</text>
</comment>
<keyword evidence="5" id="KW-0456">Lyase</keyword>
<organism evidence="5 6">
    <name type="scientific">Thermaerobacter subterraneus DSM 13965</name>
    <dbReference type="NCBI Taxonomy" id="867903"/>
    <lineage>
        <taxon>Bacteria</taxon>
        <taxon>Bacillati</taxon>
        <taxon>Bacillota</taxon>
        <taxon>Clostridia</taxon>
        <taxon>Eubacteriales</taxon>
        <taxon>Clostridiales Family XVII. Incertae Sedis</taxon>
        <taxon>Thermaerobacter</taxon>
    </lineage>
</organism>
<feature type="domain" description="Aromatic amino acid beta-eliminating lyase/threonine aldolase" evidence="4">
    <location>
        <begin position="4"/>
        <end position="335"/>
    </location>
</feature>
<dbReference type="OrthoDB" id="9764079at2"/>
<evidence type="ECO:0000256" key="1">
    <source>
        <dbReference type="ARBA" id="ARBA00001933"/>
    </source>
</evidence>